<proteinExistence type="predicted"/>
<sequence>MHSHPYHQVHCKKPLHNGCCKKRISSYIFLRSSRWLLHTLWASPPLLCKENLSLSLAHTFTRFFPHPRQLLLTKRFLITPKVNHKRCGCAMEVRKYFSKSTKGGSAVLVRLPRQCLNEFKKHAKYMCTYIADRSRP</sequence>
<protein>
    <submittedName>
        <fullName evidence="1">Uncharacterized protein</fullName>
    </submittedName>
</protein>
<reference evidence="1" key="1">
    <citation type="journal article" date="2014" name="BMC Genomics">
        <title>Characterizing the developmental transcriptome of the oriental fruit fly, Bactrocera dorsalis (Diptera: Tephritidae) through comparative genomic analysis with Drosophila melanogaster utilizing modENCODE datasets.</title>
        <authorList>
            <person name="Geib S.M."/>
            <person name="Calla B."/>
            <person name="Hall B."/>
            <person name="Hou S."/>
            <person name="Manoukis N.C."/>
        </authorList>
    </citation>
    <scope>NUCLEOTIDE SEQUENCE</scope>
    <source>
        <strain evidence="1">Punador</strain>
    </source>
</reference>
<organism evidence="1">
    <name type="scientific">Bactrocera dorsalis</name>
    <name type="common">Oriental fruit fly</name>
    <name type="synonym">Dacus dorsalis</name>
    <dbReference type="NCBI Taxonomy" id="27457"/>
    <lineage>
        <taxon>Eukaryota</taxon>
        <taxon>Metazoa</taxon>
        <taxon>Ecdysozoa</taxon>
        <taxon>Arthropoda</taxon>
        <taxon>Hexapoda</taxon>
        <taxon>Insecta</taxon>
        <taxon>Pterygota</taxon>
        <taxon>Neoptera</taxon>
        <taxon>Endopterygota</taxon>
        <taxon>Diptera</taxon>
        <taxon>Brachycera</taxon>
        <taxon>Muscomorpha</taxon>
        <taxon>Tephritoidea</taxon>
        <taxon>Tephritidae</taxon>
        <taxon>Bactrocera</taxon>
        <taxon>Bactrocera</taxon>
    </lineage>
</organism>
<accession>A0A034W943</accession>
<dbReference type="AlphaFoldDB" id="A0A034W943"/>
<name>A0A034W943_BACDO</name>
<dbReference type="EMBL" id="GAKP01008664">
    <property type="protein sequence ID" value="JAC50288.1"/>
    <property type="molecule type" value="Transcribed_RNA"/>
</dbReference>
<dbReference type="EMBL" id="GAKP01008659">
    <property type="protein sequence ID" value="JAC50293.1"/>
    <property type="molecule type" value="Transcribed_RNA"/>
</dbReference>
<evidence type="ECO:0000313" key="1">
    <source>
        <dbReference type="EMBL" id="JAC50293.1"/>
    </source>
</evidence>